<dbReference type="InterPro" id="IPR001845">
    <property type="entry name" value="HTH_ArsR_DNA-bd_dom"/>
</dbReference>
<evidence type="ECO:0000256" key="2">
    <source>
        <dbReference type="ARBA" id="ARBA00023125"/>
    </source>
</evidence>
<keyword evidence="2 5" id="KW-0238">DNA-binding</keyword>
<evidence type="ECO:0000256" key="3">
    <source>
        <dbReference type="ARBA" id="ARBA00023163"/>
    </source>
</evidence>
<keyword evidence="6" id="KW-1185">Reference proteome</keyword>
<evidence type="ECO:0000256" key="1">
    <source>
        <dbReference type="ARBA" id="ARBA00023015"/>
    </source>
</evidence>
<feature type="domain" description="HTH arsR-type" evidence="4">
    <location>
        <begin position="1"/>
        <end position="93"/>
    </location>
</feature>
<dbReference type="CDD" id="cd00090">
    <property type="entry name" value="HTH_ARSR"/>
    <property type="match status" value="1"/>
</dbReference>
<name>A0A7W0HQT1_9ACTN</name>
<dbReference type="GO" id="GO:0003677">
    <property type="term" value="F:DNA binding"/>
    <property type="evidence" value="ECO:0007669"/>
    <property type="project" value="UniProtKB-KW"/>
</dbReference>
<keyword evidence="3" id="KW-0804">Transcription</keyword>
<dbReference type="Gene3D" id="1.10.10.10">
    <property type="entry name" value="Winged helix-like DNA-binding domain superfamily/Winged helix DNA-binding domain"/>
    <property type="match status" value="1"/>
</dbReference>
<dbReference type="GO" id="GO:0003700">
    <property type="term" value="F:DNA-binding transcription factor activity"/>
    <property type="evidence" value="ECO:0007669"/>
    <property type="project" value="InterPro"/>
</dbReference>
<dbReference type="Pfam" id="PF01022">
    <property type="entry name" value="HTH_5"/>
    <property type="match status" value="1"/>
</dbReference>
<evidence type="ECO:0000259" key="4">
    <source>
        <dbReference type="PROSITE" id="PS50987"/>
    </source>
</evidence>
<accession>A0A7W0HQT1</accession>
<dbReference type="InterPro" id="IPR011991">
    <property type="entry name" value="ArsR-like_HTH"/>
</dbReference>
<dbReference type="AlphaFoldDB" id="A0A7W0HQT1"/>
<dbReference type="InterPro" id="IPR036388">
    <property type="entry name" value="WH-like_DNA-bd_sf"/>
</dbReference>
<dbReference type="InterPro" id="IPR051081">
    <property type="entry name" value="HTH_MetalResp_TranReg"/>
</dbReference>
<evidence type="ECO:0000313" key="6">
    <source>
        <dbReference type="Proteomes" id="UP000530928"/>
    </source>
</evidence>
<dbReference type="NCBIfam" id="NF033788">
    <property type="entry name" value="HTH_metalloreg"/>
    <property type="match status" value="1"/>
</dbReference>
<reference evidence="5 6" key="1">
    <citation type="submission" date="2020-07" db="EMBL/GenBank/DDBJ databases">
        <title>Genomic Encyclopedia of Type Strains, Phase IV (KMG-IV): sequencing the most valuable type-strain genomes for metagenomic binning, comparative biology and taxonomic classification.</title>
        <authorList>
            <person name="Goeker M."/>
        </authorList>
    </citation>
    <scope>NUCLEOTIDE SEQUENCE [LARGE SCALE GENOMIC DNA]</scope>
    <source>
        <strain evidence="5 6">DSM 45533</strain>
    </source>
</reference>
<gene>
    <name evidence="5" type="ORF">HNR30_003625</name>
</gene>
<dbReference type="PANTHER" id="PTHR33154:SF33">
    <property type="entry name" value="TRANSCRIPTIONAL REPRESSOR SDPR"/>
    <property type="match status" value="1"/>
</dbReference>
<protein>
    <submittedName>
        <fullName evidence="5">DNA-binding transcriptional ArsR family regulator</fullName>
    </submittedName>
</protein>
<dbReference type="PROSITE" id="PS50987">
    <property type="entry name" value="HTH_ARSR_2"/>
    <property type="match status" value="1"/>
</dbReference>
<keyword evidence="1" id="KW-0805">Transcription regulation</keyword>
<dbReference type="SUPFAM" id="SSF46785">
    <property type="entry name" value="Winged helix' DNA-binding domain"/>
    <property type="match status" value="1"/>
</dbReference>
<dbReference type="PANTHER" id="PTHR33154">
    <property type="entry name" value="TRANSCRIPTIONAL REGULATOR, ARSR FAMILY"/>
    <property type="match status" value="1"/>
</dbReference>
<dbReference type="SMART" id="SM00418">
    <property type="entry name" value="HTH_ARSR"/>
    <property type="match status" value="1"/>
</dbReference>
<dbReference type="EMBL" id="JACDUR010000003">
    <property type="protein sequence ID" value="MBA2892284.1"/>
    <property type="molecule type" value="Genomic_DNA"/>
</dbReference>
<proteinExistence type="predicted"/>
<evidence type="ECO:0000313" key="5">
    <source>
        <dbReference type="EMBL" id="MBA2892284.1"/>
    </source>
</evidence>
<organism evidence="5 6">
    <name type="scientific">Nonomuraea soli</name>
    <dbReference type="NCBI Taxonomy" id="1032476"/>
    <lineage>
        <taxon>Bacteria</taxon>
        <taxon>Bacillati</taxon>
        <taxon>Actinomycetota</taxon>
        <taxon>Actinomycetes</taxon>
        <taxon>Streptosporangiales</taxon>
        <taxon>Streptosporangiaceae</taxon>
        <taxon>Nonomuraea</taxon>
    </lineage>
</organism>
<sequence>MGRPQADGDPFRAIADPTRRKIIELLSEQPRTAGELASSFTTCQSTVSEHLGILRRAALVSYTEHAGRRIYTLVPSPLAEIATWSTKYARPEEPQL</sequence>
<dbReference type="InterPro" id="IPR036390">
    <property type="entry name" value="WH_DNA-bd_sf"/>
</dbReference>
<dbReference type="Proteomes" id="UP000530928">
    <property type="component" value="Unassembled WGS sequence"/>
</dbReference>
<dbReference type="PRINTS" id="PR00778">
    <property type="entry name" value="HTHARSR"/>
</dbReference>
<comment type="caution">
    <text evidence="5">The sequence shown here is derived from an EMBL/GenBank/DDBJ whole genome shotgun (WGS) entry which is preliminary data.</text>
</comment>
<dbReference type="RefSeq" id="WP_181610984.1">
    <property type="nucleotide sequence ID" value="NZ_BAABAM010000002.1"/>
</dbReference>